<evidence type="ECO:0008006" key="4">
    <source>
        <dbReference type="Google" id="ProtNLM"/>
    </source>
</evidence>
<comment type="caution">
    <text evidence="2">The sequence shown here is derived from an EMBL/GenBank/DDBJ whole genome shotgun (WGS) entry which is preliminary data.</text>
</comment>
<name>A0A7K1S574_9BACT</name>
<proteinExistence type="predicted"/>
<feature type="chain" id="PRO_5029494696" description="DUF4840 domain-containing protein" evidence="1">
    <location>
        <begin position="23"/>
        <end position="196"/>
    </location>
</feature>
<keyword evidence="1" id="KW-0732">Signal</keyword>
<dbReference type="AlphaFoldDB" id="A0A7K1S574"/>
<sequence>MKKSLCALVLIALLMSSCFRIRQNRAVHGSKILTYQINTTGAFNQSAYLGATNLVNGLLDQDYDDVIVKKFTISGVNFNITPNPTNKATSVAMESPYIIGFKSGTLMREEAFSLSTTANFEVAAFLAFSGVQDINQKITDLLRGLHTDDLRLSVQGEAVPKGQLASFTLTVKIDYAIEFTHCIDVFIGQQDAGPPC</sequence>
<evidence type="ECO:0000313" key="3">
    <source>
        <dbReference type="Proteomes" id="UP000436006"/>
    </source>
</evidence>
<accession>A0A7K1S574</accession>
<gene>
    <name evidence="2" type="ORF">GO755_02785</name>
</gene>
<dbReference type="Proteomes" id="UP000436006">
    <property type="component" value="Unassembled WGS sequence"/>
</dbReference>
<dbReference type="RefSeq" id="WP_157583035.1">
    <property type="nucleotide sequence ID" value="NZ_WPIN01000001.1"/>
</dbReference>
<evidence type="ECO:0000256" key="1">
    <source>
        <dbReference type="SAM" id="SignalP"/>
    </source>
</evidence>
<feature type="signal peptide" evidence="1">
    <location>
        <begin position="1"/>
        <end position="22"/>
    </location>
</feature>
<keyword evidence="3" id="KW-1185">Reference proteome</keyword>
<organism evidence="2 3">
    <name type="scientific">Spirosoma arboris</name>
    <dbReference type="NCBI Taxonomy" id="2682092"/>
    <lineage>
        <taxon>Bacteria</taxon>
        <taxon>Pseudomonadati</taxon>
        <taxon>Bacteroidota</taxon>
        <taxon>Cytophagia</taxon>
        <taxon>Cytophagales</taxon>
        <taxon>Cytophagaceae</taxon>
        <taxon>Spirosoma</taxon>
    </lineage>
</organism>
<protein>
    <recommendedName>
        <fullName evidence="4">DUF4840 domain-containing protein</fullName>
    </recommendedName>
</protein>
<reference evidence="2 3" key="1">
    <citation type="submission" date="2019-12" db="EMBL/GenBank/DDBJ databases">
        <title>Spirosoma sp. HMF4905 genome sequencing and assembly.</title>
        <authorList>
            <person name="Kang H."/>
            <person name="Cha I."/>
            <person name="Kim H."/>
            <person name="Joh K."/>
        </authorList>
    </citation>
    <scope>NUCLEOTIDE SEQUENCE [LARGE SCALE GENOMIC DNA]</scope>
    <source>
        <strain evidence="2 3">HMF4905</strain>
    </source>
</reference>
<dbReference type="PROSITE" id="PS51257">
    <property type="entry name" value="PROKAR_LIPOPROTEIN"/>
    <property type="match status" value="1"/>
</dbReference>
<dbReference type="EMBL" id="WPIN01000001">
    <property type="protein sequence ID" value="MVM28944.1"/>
    <property type="molecule type" value="Genomic_DNA"/>
</dbReference>
<evidence type="ECO:0000313" key="2">
    <source>
        <dbReference type="EMBL" id="MVM28944.1"/>
    </source>
</evidence>